<protein>
    <recommendedName>
        <fullName evidence="3">RING-type E3 ubiquitin transferase</fullName>
        <ecNumber evidence="3">2.3.2.27</ecNumber>
    </recommendedName>
</protein>
<evidence type="ECO:0000256" key="8">
    <source>
        <dbReference type="SAM" id="MobiDB-lite"/>
    </source>
</evidence>
<evidence type="ECO:0000256" key="3">
    <source>
        <dbReference type="ARBA" id="ARBA00012483"/>
    </source>
</evidence>
<dbReference type="GO" id="GO:0061630">
    <property type="term" value="F:ubiquitin protein ligase activity"/>
    <property type="evidence" value="ECO:0007669"/>
    <property type="project" value="UniProtKB-EC"/>
</dbReference>
<dbReference type="InterPro" id="IPR000225">
    <property type="entry name" value="Armadillo"/>
</dbReference>
<evidence type="ECO:0000256" key="4">
    <source>
        <dbReference type="ARBA" id="ARBA00022679"/>
    </source>
</evidence>
<dbReference type="Gene3D" id="3.30.40.10">
    <property type="entry name" value="Zinc/RING finger domain, C3HC4 (zinc finger)"/>
    <property type="match status" value="1"/>
</dbReference>
<name>A0A8T2VCA5_CERRI</name>
<dbReference type="InterPro" id="IPR003613">
    <property type="entry name" value="Ubox_domain"/>
</dbReference>
<dbReference type="PROSITE" id="PS51698">
    <property type="entry name" value="U_BOX"/>
    <property type="match status" value="1"/>
</dbReference>
<dbReference type="SMART" id="SM00185">
    <property type="entry name" value="ARM"/>
    <property type="match status" value="5"/>
</dbReference>
<accession>A0A8T2VCA5</accession>
<evidence type="ECO:0000256" key="6">
    <source>
        <dbReference type="PROSITE-ProRule" id="PRU00259"/>
    </source>
</evidence>
<organism evidence="10 11">
    <name type="scientific">Ceratopteris richardii</name>
    <name type="common">Triangle waterfern</name>
    <dbReference type="NCBI Taxonomy" id="49495"/>
    <lineage>
        <taxon>Eukaryota</taxon>
        <taxon>Viridiplantae</taxon>
        <taxon>Streptophyta</taxon>
        <taxon>Embryophyta</taxon>
        <taxon>Tracheophyta</taxon>
        <taxon>Polypodiopsida</taxon>
        <taxon>Polypodiidae</taxon>
        <taxon>Polypodiales</taxon>
        <taxon>Pteridineae</taxon>
        <taxon>Pteridaceae</taxon>
        <taxon>Parkerioideae</taxon>
        <taxon>Ceratopteris</taxon>
    </lineage>
</organism>
<dbReference type="InterPro" id="IPR016024">
    <property type="entry name" value="ARM-type_fold"/>
</dbReference>
<dbReference type="PANTHER" id="PTHR23315">
    <property type="entry name" value="U BOX DOMAIN-CONTAINING"/>
    <property type="match status" value="1"/>
</dbReference>
<dbReference type="InterPro" id="IPR013083">
    <property type="entry name" value="Znf_RING/FYVE/PHD"/>
</dbReference>
<evidence type="ECO:0000256" key="7">
    <source>
        <dbReference type="SAM" id="Coils"/>
    </source>
</evidence>
<evidence type="ECO:0000256" key="5">
    <source>
        <dbReference type="ARBA" id="ARBA00022786"/>
    </source>
</evidence>
<sequence length="647" mass="70868">MAHSSSWPEEFVCSISLSVMGDPVIVSSGQSYERRCIEAWFALGQTRCVVQGVLLESNVIIPNICLKSAIKSMAKSRGLPTVPLPPSADDANELAEHLLWEKPYDDLRSQGSYSSRSTTELVCQQIEEVNVGNLENQDTTEGIRLNNVDKRSFKDKMKVAFGRKKGNGMNEVQKNVENLENENMKEASRLKNVHRRALKDKVGVALGIMKGNEMKEIDEVQNSIISSQLDSRDYGVDDGHAEPSTFSISEQAASDLGGDINLSTSSSLPDMHKPREASGNEWKGQNVLRRSPGIENRSVDLLQDTRAETASNEGNLPATIRSTSQHSPSSPTSVSDSLLKRMKSPYQEDQEAAVAEARQLSREQKNRRSLCSADIVAALIELFQSKNVKVQVDAIAALVNLSIEIQNKSMIVQAGALPFLIEVLNSGCPEAQEHAAAAAFTLAIAKESKHSMGILNAIPPLLKILNFGPEGARQNAAMALYELSLMQSNKSKLIKSGAIPILFNLAQSTERLGLVRKVLMVLVKVASVPEGRAALLQMNPIPALVRLLQIRDDSDATMIPEEAATLLLFLSKSNFRFKSIAENAGAIELLRDMVGRGTVRGRERASKLLEIMKDTSLGLDDSDRNPFLANQYMRFRINDGQPNSSAF</sequence>
<proteinExistence type="predicted"/>
<comment type="catalytic activity">
    <reaction evidence="1">
        <text>S-ubiquitinyl-[E2 ubiquitin-conjugating enzyme]-L-cysteine + [acceptor protein]-L-lysine = [E2 ubiquitin-conjugating enzyme]-L-cysteine + N(6)-ubiquitinyl-[acceptor protein]-L-lysine.</text>
        <dbReference type="EC" id="2.3.2.27"/>
    </reaction>
</comment>
<feature type="repeat" description="ARM" evidence="6">
    <location>
        <begin position="456"/>
        <end position="498"/>
    </location>
</feature>
<keyword evidence="11" id="KW-1185">Reference proteome</keyword>
<dbReference type="Pfam" id="PF04564">
    <property type="entry name" value="U-box"/>
    <property type="match status" value="1"/>
</dbReference>
<dbReference type="SUPFAM" id="SSF48371">
    <property type="entry name" value="ARM repeat"/>
    <property type="match status" value="1"/>
</dbReference>
<keyword evidence="7" id="KW-0175">Coiled coil</keyword>
<dbReference type="InterPro" id="IPR058678">
    <property type="entry name" value="ARM_PUB"/>
</dbReference>
<evidence type="ECO:0000256" key="2">
    <source>
        <dbReference type="ARBA" id="ARBA00004906"/>
    </source>
</evidence>
<dbReference type="AlphaFoldDB" id="A0A8T2VCA5"/>
<dbReference type="OMA" id="THCYING"/>
<evidence type="ECO:0000313" key="10">
    <source>
        <dbReference type="EMBL" id="KAH7443634.1"/>
    </source>
</evidence>
<dbReference type="Gene3D" id="1.25.10.10">
    <property type="entry name" value="Leucine-rich Repeat Variant"/>
    <property type="match status" value="1"/>
</dbReference>
<dbReference type="InterPro" id="IPR011989">
    <property type="entry name" value="ARM-like"/>
</dbReference>
<gene>
    <name evidence="10" type="ORF">KP509_02G042800</name>
</gene>
<dbReference type="GO" id="GO:0016567">
    <property type="term" value="P:protein ubiquitination"/>
    <property type="evidence" value="ECO:0007669"/>
    <property type="project" value="InterPro"/>
</dbReference>
<dbReference type="SUPFAM" id="SSF57850">
    <property type="entry name" value="RING/U-box"/>
    <property type="match status" value="1"/>
</dbReference>
<feature type="domain" description="U-box" evidence="9">
    <location>
        <begin position="6"/>
        <end position="80"/>
    </location>
</feature>
<feature type="repeat" description="ARM" evidence="6">
    <location>
        <begin position="374"/>
        <end position="416"/>
    </location>
</feature>
<feature type="region of interest" description="Disordered" evidence="8">
    <location>
        <begin position="256"/>
        <end position="337"/>
    </location>
</feature>
<comment type="caution">
    <text evidence="10">The sequence shown here is derived from an EMBL/GenBank/DDBJ whole genome shotgun (WGS) entry which is preliminary data.</text>
</comment>
<dbReference type="SMART" id="SM00504">
    <property type="entry name" value="Ubox"/>
    <property type="match status" value="1"/>
</dbReference>
<evidence type="ECO:0000259" key="9">
    <source>
        <dbReference type="PROSITE" id="PS51698"/>
    </source>
</evidence>
<reference evidence="10" key="1">
    <citation type="submission" date="2021-08" db="EMBL/GenBank/DDBJ databases">
        <title>WGS assembly of Ceratopteris richardii.</title>
        <authorList>
            <person name="Marchant D.B."/>
            <person name="Chen G."/>
            <person name="Jenkins J."/>
            <person name="Shu S."/>
            <person name="Leebens-Mack J."/>
            <person name="Grimwood J."/>
            <person name="Schmutz J."/>
            <person name="Soltis P."/>
            <person name="Soltis D."/>
            <person name="Chen Z.-H."/>
        </authorList>
    </citation>
    <scope>NUCLEOTIDE SEQUENCE</scope>
    <source>
        <strain evidence="10">Whitten #5841</strain>
        <tissue evidence="10">Leaf</tissue>
    </source>
</reference>
<evidence type="ECO:0000313" key="11">
    <source>
        <dbReference type="Proteomes" id="UP000825935"/>
    </source>
</evidence>
<dbReference type="OrthoDB" id="7537227at2759"/>
<evidence type="ECO:0000256" key="1">
    <source>
        <dbReference type="ARBA" id="ARBA00000900"/>
    </source>
</evidence>
<dbReference type="EC" id="2.3.2.27" evidence="3"/>
<comment type="pathway">
    <text evidence="2">Protein modification; protein ubiquitination.</text>
</comment>
<dbReference type="Proteomes" id="UP000825935">
    <property type="component" value="Chromosome 2"/>
</dbReference>
<keyword evidence="5" id="KW-0833">Ubl conjugation pathway</keyword>
<dbReference type="PANTHER" id="PTHR23315:SF339">
    <property type="entry name" value="U-BOX DOMAIN-CONTAINING PROTEIN 40"/>
    <property type="match status" value="1"/>
</dbReference>
<keyword evidence="4" id="KW-0808">Transferase</keyword>
<dbReference type="InterPro" id="IPR045210">
    <property type="entry name" value="RING-Ubox_PUB"/>
</dbReference>
<feature type="coiled-coil region" evidence="7">
    <location>
        <begin position="169"/>
        <end position="196"/>
    </location>
</feature>
<dbReference type="EMBL" id="CM035407">
    <property type="protein sequence ID" value="KAH7443634.1"/>
    <property type="molecule type" value="Genomic_DNA"/>
</dbReference>
<dbReference type="CDD" id="cd16664">
    <property type="entry name" value="RING-Ubox_PUB"/>
    <property type="match status" value="1"/>
</dbReference>
<feature type="compositionally biased region" description="Low complexity" evidence="8">
    <location>
        <begin position="322"/>
        <end position="337"/>
    </location>
</feature>
<dbReference type="PROSITE" id="PS50176">
    <property type="entry name" value="ARM_REPEAT"/>
    <property type="match status" value="2"/>
</dbReference>
<dbReference type="Pfam" id="PF25598">
    <property type="entry name" value="ARM_PUB"/>
    <property type="match status" value="1"/>
</dbReference>